<protein>
    <submittedName>
        <fullName evidence="1">Uncharacterized protein</fullName>
    </submittedName>
</protein>
<reference evidence="1" key="1">
    <citation type="submission" date="2022-01" db="EMBL/GenBank/DDBJ databases">
        <title>Genome Sequence Resource for Two Populations of Ditylenchus destructor, the Migratory Endoparasitic Phytonematode.</title>
        <authorList>
            <person name="Zhang H."/>
            <person name="Lin R."/>
            <person name="Xie B."/>
        </authorList>
    </citation>
    <scope>NUCLEOTIDE SEQUENCE</scope>
    <source>
        <strain evidence="1">BazhouSP</strain>
    </source>
</reference>
<evidence type="ECO:0000313" key="2">
    <source>
        <dbReference type="Proteomes" id="UP001201812"/>
    </source>
</evidence>
<keyword evidence="2" id="KW-1185">Reference proteome</keyword>
<name>A0AAD4N7X7_9BILA</name>
<sequence>MTAPSVAKANKAELEHYLNQQMLRWDAMLPKMESLMENLSELIISQREQSQSIAKLCEANAVLVKQRTPRESPGTYNRE</sequence>
<proteinExistence type="predicted"/>
<organism evidence="1 2">
    <name type="scientific">Ditylenchus destructor</name>
    <dbReference type="NCBI Taxonomy" id="166010"/>
    <lineage>
        <taxon>Eukaryota</taxon>
        <taxon>Metazoa</taxon>
        <taxon>Ecdysozoa</taxon>
        <taxon>Nematoda</taxon>
        <taxon>Chromadorea</taxon>
        <taxon>Rhabditida</taxon>
        <taxon>Tylenchina</taxon>
        <taxon>Tylenchomorpha</taxon>
        <taxon>Sphaerularioidea</taxon>
        <taxon>Anguinidae</taxon>
        <taxon>Anguininae</taxon>
        <taxon>Ditylenchus</taxon>
    </lineage>
</organism>
<evidence type="ECO:0000313" key="1">
    <source>
        <dbReference type="EMBL" id="KAI1714858.1"/>
    </source>
</evidence>
<dbReference type="AlphaFoldDB" id="A0AAD4N7X7"/>
<comment type="caution">
    <text evidence="1">The sequence shown here is derived from an EMBL/GenBank/DDBJ whole genome shotgun (WGS) entry which is preliminary data.</text>
</comment>
<gene>
    <name evidence="1" type="ORF">DdX_08127</name>
</gene>
<dbReference type="Proteomes" id="UP001201812">
    <property type="component" value="Unassembled WGS sequence"/>
</dbReference>
<dbReference type="EMBL" id="JAKKPZ010000012">
    <property type="protein sequence ID" value="KAI1714858.1"/>
    <property type="molecule type" value="Genomic_DNA"/>
</dbReference>
<accession>A0AAD4N7X7</accession>